<evidence type="ECO:0000313" key="7">
    <source>
        <dbReference type="Proteomes" id="UP001310248"/>
    </source>
</evidence>
<dbReference type="Pfam" id="PF00126">
    <property type="entry name" value="HTH_1"/>
    <property type="match status" value="1"/>
</dbReference>
<reference evidence="7" key="1">
    <citation type="submission" date="2023-07" db="EMBL/GenBank/DDBJ databases">
        <title>Draft genome sequence of Agarivorans aestuarii strain ZMCS4, a CAZymes producing bacteria isolated from the marine brown algae Clodostephus spongiosus.</title>
        <authorList>
            <person name="Lorente B."/>
            <person name="Cabral C."/>
            <person name="Frias J."/>
            <person name="Faria J."/>
            <person name="Toubarro D."/>
        </authorList>
    </citation>
    <scope>NUCLEOTIDE SEQUENCE [LARGE SCALE GENOMIC DNA]</scope>
    <source>
        <strain evidence="7">ZMCS4</strain>
    </source>
</reference>
<evidence type="ECO:0000256" key="3">
    <source>
        <dbReference type="ARBA" id="ARBA00023125"/>
    </source>
</evidence>
<dbReference type="Gene3D" id="3.40.190.290">
    <property type="match status" value="1"/>
</dbReference>
<dbReference type="EMBL" id="JAYDYW010000006">
    <property type="protein sequence ID" value="MEE1674131.1"/>
    <property type="molecule type" value="Genomic_DNA"/>
</dbReference>
<evidence type="ECO:0000313" key="6">
    <source>
        <dbReference type="EMBL" id="MEE1674131.1"/>
    </source>
</evidence>
<comment type="similarity">
    <text evidence="1">Belongs to the LysR transcriptional regulatory family.</text>
</comment>
<keyword evidence="2" id="KW-0805">Transcription regulation</keyword>
<evidence type="ECO:0000256" key="4">
    <source>
        <dbReference type="ARBA" id="ARBA00023163"/>
    </source>
</evidence>
<dbReference type="InterPro" id="IPR036388">
    <property type="entry name" value="WH-like_DNA-bd_sf"/>
</dbReference>
<dbReference type="SUPFAM" id="SSF53850">
    <property type="entry name" value="Periplasmic binding protein-like II"/>
    <property type="match status" value="1"/>
</dbReference>
<dbReference type="SUPFAM" id="SSF46785">
    <property type="entry name" value="Winged helix' DNA-binding domain"/>
    <property type="match status" value="1"/>
</dbReference>
<dbReference type="Proteomes" id="UP001310248">
    <property type="component" value="Unassembled WGS sequence"/>
</dbReference>
<keyword evidence="7" id="KW-1185">Reference proteome</keyword>
<dbReference type="Pfam" id="PF03466">
    <property type="entry name" value="LysR_substrate"/>
    <property type="match status" value="1"/>
</dbReference>
<dbReference type="InterPro" id="IPR050950">
    <property type="entry name" value="HTH-type_LysR_regulators"/>
</dbReference>
<dbReference type="InterPro" id="IPR036390">
    <property type="entry name" value="WH_DNA-bd_sf"/>
</dbReference>
<dbReference type="RefSeq" id="WP_329775303.1">
    <property type="nucleotide sequence ID" value="NZ_JAYDYW010000006.1"/>
</dbReference>
<accession>A0ABU7G496</accession>
<comment type="caution">
    <text evidence="6">The sequence shown here is derived from an EMBL/GenBank/DDBJ whole genome shotgun (WGS) entry which is preliminary data.</text>
</comment>
<dbReference type="Gene3D" id="1.10.10.10">
    <property type="entry name" value="Winged helix-like DNA-binding domain superfamily/Winged helix DNA-binding domain"/>
    <property type="match status" value="1"/>
</dbReference>
<keyword evidence="3" id="KW-0238">DNA-binding</keyword>
<evidence type="ECO:0000259" key="5">
    <source>
        <dbReference type="PROSITE" id="PS50931"/>
    </source>
</evidence>
<evidence type="ECO:0000256" key="2">
    <source>
        <dbReference type="ARBA" id="ARBA00023015"/>
    </source>
</evidence>
<evidence type="ECO:0000256" key="1">
    <source>
        <dbReference type="ARBA" id="ARBA00009437"/>
    </source>
</evidence>
<dbReference type="CDD" id="cd05466">
    <property type="entry name" value="PBP2_LTTR_substrate"/>
    <property type="match status" value="1"/>
</dbReference>
<dbReference type="PANTHER" id="PTHR30419:SF30">
    <property type="entry name" value="LYSR FAMILY TRANSCRIPTIONAL REGULATOR"/>
    <property type="match status" value="1"/>
</dbReference>
<proteinExistence type="inferred from homology"/>
<keyword evidence="4" id="KW-0804">Transcription</keyword>
<sequence>MINFNLNQLSAFTLAADLGSFSAAARKLGKAHSAVSTAIANLELDLNVELFERSGRNPILSPAGEALYAEAEQILLRCEQLQNLANQHNPQLESSFTLVIDDLIGLPMEQQFLNSVGELFPNLQLTISEALSQDVIARIAKDEADIGIAIVQQQLAGSLHTLPLWPQEMSYFCSPSHPLAKLEVVNTQHLQQHRQVLLARSELFESLKISPYVWKVDTLAAASTVAEAQQAWLVAPEHYLQERVSQGKLIKLTVNDELNTPLQIVLVWRANKSQGLVHQAIINWFKKALAE</sequence>
<dbReference type="InterPro" id="IPR000847">
    <property type="entry name" value="LysR_HTH_N"/>
</dbReference>
<dbReference type="PANTHER" id="PTHR30419">
    <property type="entry name" value="HTH-TYPE TRANSCRIPTIONAL REGULATOR YBHD"/>
    <property type="match status" value="1"/>
</dbReference>
<organism evidence="6 7">
    <name type="scientific">Agarivorans aestuarii</name>
    <dbReference type="NCBI Taxonomy" id="1563703"/>
    <lineage>
        <taxon>Bacteria</taxon>
        <taxon>Pseudomonadati</taxon>
        <taxon>Pseudomonadota</taxon>
        <taxon>Gammaproteobacteria</taxon>
        <taxon>Alteromonadales</taxon>
        <taxon>Alteromonadaceae</taxon>
        <taxon>Agarivorans</taxon>
    </lineage>
</organism>
<gene>
    <name evidence="6" type="ORF">SNR37_003563</name>
</gene>
<name>A0ABU7G496_9ALTE</name>
<dbReference type="PROSITE" id="PS50931">
    <property type="entry name" value="HTH_LYSR"/>
    <property type="match status" value="1"/>
</dbReference>
<feature type="domain" description="HTH lysR-type" evidence="5">
    <location>
        <begin position="4"/>
        <end position="61"/>
    </location>
</feature>
<dbReference type="InterPro" id="IPR005119">
    <property type="entry name" value="LysR_subst-bd"/>
</dbReference>
<protein>
    <submittedName>
        <fullName evidence="6">LysR family transcriptional regulator</fullName>
    </submittedName>
</protein>